<name>A0A0C2WAT3_SERVB</name>
<dbReference type="HOGENOM" id="CLU_3093231_0_0_1"/>
<dbReference type="OrthoDB" id="448399at2759"/>
<keyword evidence="2" id="KW-1185">Reference proteome</keyword>
<evidence type="ECO:0000313" key="2">
    <source>
        <dbReference type="Proteomes" id="UP000054097"/>
    </source>
</evidence>
<reference evidence="1 2" key="1">
    <citation type="submission" date="2014-04" db="EMBL/GenBank/DDBJ databases">
        <authorList>
            <consortium name="DOE Joint Genome Institute"/>
            <person name="Kuo A."/>
            <person name="Zuccaro A."/>
            <person name="Kohler A."/>
            <person name="Nagy L.G."/>
            <person name="Floudas D."/>
            <person name="Copeland A."/>
            <person name="Barry K.W."/>
            <person name="Cichocki N."/>
            <person name="Veneault-Fourrey C."/>
            <person name="LaButti K."/>
            <person name="Lindquist E.A."/>
            <person name="Lipzen A."/>
            <person name="Lundell T."/>
            <person name="Morin E."/>
            <person name="Murat C."/>
            <person name="Sun H."/>
            <person name="Tunlid A."/>
            <person name="Henrissat B."/>
            <person name="Grigoriev I.V."/>
            <person name="Hibbett D.S."/>
            <person name="Martin F."/>
            <person name="Nordberg H.P."/>
            <person name="Cantor M.N."/>
            <person name="Hua S.X."/>
        </authorList>
    </citation>
    <scope>NUCLEOTIDE SEQUENCE [LARGE SCALE GENOMIC DNA]</scope>
    <source>
        <strain evidence="1 2">MAFF 305830</strain>
    </source>
</reference>
<dbReference type="Proteomes" id="UP000054097">
    <property type="component" value="Unassembled WGS sequence"/>
</dbReference>
<feature type="non-terminal residue" evidence="1">
    <location>
        <position position="52"/>
    </location>
</feature>
<reference evidence="2" key="2">
    <citation type="submission" date="2015-01" db="EMBL/GenBank/DDBJ databases">
        <title>Evolutionary Origins and Diversification of the Mycorrhizal Mutualists.</title>
        <authorList>
            <consortium name="DOE Joint Genome Institute"/>
            <consortium name="Mycorrhizal Genomics Consortium"/>
            <person name="Kohler A."/>
            <person name="Kuo A."/>
            <person name="Nagy L.G."/>
            <person name="Floudas D."/>
            <person name="Copeland A."/>
            <person name="Barry K.W."/>
            <person name="Cichocki N."/>
            <person name="Veneault-Fourrey C."/>
            <person name="LaButti K."/>
            <person name="Lindquist E.A."/>
            <person name="Lipzen A."/>
            <person name="Lundell T."/>
            <person name="Morin E."/>
            <person name="Murat C."/>
            <person name="Riley R."/>
            <person name="Ohm R."/>
            <person name="Sun H."/>
            <person name="Tunlid A."/>
            <person name="Henrissat B."/>
            <person name="Grigoriev I.V."/>
            <person name="Hibbett D.S."/>
            <person name="Martin F."/>
        </authorList>
    </citation>
    <scope>NUCLEOTIDE SEQUENCE [LARGE SCALE GENOMIC DNA]</scope>
    <source>
        <strain evidence="2">MAFF 305830</strain>
    </source>
</reference>
<organism evidence="1 2">
    <name type="scientific">Serendipita vermifera MAFF 305830</name>
    <dbReference type="NCBI Taxonomy" id="933852"/>
    <lineage>
        <taxon>Eukaryota</taxon>
        <taxon>Fungi</taxon>
        <taxon>Dikarya</taxon>
        <taxon>Basidiomycota</taxon>
        <taxon>Agaricomycotina</taxon>
        <taxon>Agaricomycetes</taxon>
        <taxon>Sebacinales</taxon>
        <taxon>Serendipitaceae</taxon>
        <taxon>Serendipita</taxon>
    </lineage>
</organism>
<protein>
    <submittedName>
        <fullName evidence="1">Uncharacterized protein</fullName>
    </submittedName>
</protein>
<evidence type="ECO:0000313" key="1">
    <source>
        <dbReference type="EMBL" id="KIM23528.1"/>
    </source>
</evidence>
<accession>A0A0C2WAT3</accession>
<sequence length="52" mass="5830">MPQTKVPSLLTPSGRKFAAGGRVQNISRDELNPILMFWPDNEPMPLPSQIRP</sequence>
<gene>
    <name evidence="1" type="ORF">M408DRAFT_77384</name>
</gene>
<dbReference type="EMBL" id="KN824335">
    <property type="protein sequence ID" value="KIM23528.1"/>
    <property type="molecule type" value="Genomic_DNA"/>
</dbReference>
<dbReference type="AlphaFoldDB" id="A0A0C2WAT3"/>
<proteinExistence type="predicted"/>
<dbReference type="STRING" id="933852.A0A0C2WAT3"/>